<keyword evidence="2" id="KW-1185">Reference proteome</keyword>
<reference evidence="2" key="1">
    <citation type="submission" date="2018-02" db="EMBL/GenBank/DDBJ databases">
        <authorList>
            <person name="Moore K."/>
            <person name="Momper L."/>
        </authorList>
    </citation>
    <scope>NUCLEOTIDE SEQUENCE [LARGE SCALE GENOMIC DNA]</scope>
    <source>
        <strain evidence="2">ULC18</strain>
    </source>
</reference>
<accession>A0A2T1E1A4</accession>
<dbReference type="EMBL" id="PVWK01000104">
    <property type="protein sequence ID" value="PSB26535.1"/>
    <property type="molecule type" value="Genomic_DNA"/>
</dbReference>
<evidence type="ECO:0000313" key="2">
    <source>
        <dbReference type="Proteomes" id="UP000239576"/>
    </source>
</evidence>
<reference evidence="1 2" key="2">
    <citation type="submission" date="2018-03" db="EMBL/GenBank/DDBJ databases">
        <title>The ancient ancestry and fast evolution of plastids.</title>
        <authorList>
            <person name="Moore K.R."/>
            <person name="Magnabosco C."/>
            <person name="Momper L."/>
            <person name="Gold D.A."/>
            <person name="Bosak T."/>
            <person name="Fournier G.P."/>
        </authorList>
    </citation>
    <scope>NUCLEOTIDE SEQUENCE [LARGE SCALE GENOMIC DNA]</scope>
    <source>
        <strain evidence="1 2">ULC18</strain>
    </source>
</reference>
<proteinExistence type="predicted"/>
<dbReference type="Proteomes" id="UP000239576">
    <property type="component" value="Unassembled WGS sequence"/>
</dbReference>
<sequence length="90" mass="9987">MALLEGVMEPISSSMCNRADRATSSVALFRCKDANGEDYVCGCSHHSAAPQFLVQGFPDRARFGMKKDREAQAPATFCWCIYSHSSHFNH</sequence>
<gene>
    <name evidence="1" type="ORF">C7B82_19485</name>
</gene>
<protein>
    <submittedName>
        <fullName evidence="1">Uncharacterized protein</fullName>
    </submittedName>
</protein>
<evidence type="ECO:0000313" key="1">
    <source>
        <dbReference type="EMBL" id="PSB26535.1"/>
    </source>
</evidence>
<dbReference type="AlphaFoldDB" id="A0A2T1E1A4"/>
<name>A0A2T1E1A4_9CYAN</name>
<comment type="caution">
    <text evidence="1">The sequence shown here is derived from an EMBL/GenBank/DDBJ whole genome shotgun (WGS) entry which is preliminary data.</text>
</comment>
<organism evidence="1 2">
    <name type="scientific">Stenomitos frigidus ULC18</name>
    <dbReference type="NCBI Taxonomy" id="2107698"/>
    <lineage>
        <taxon>Bacteria</taxon>
        <taxon>Bacillati</taxon>
        <taxon>Cyanobacteriota</taxon>
        <taxon>Cyanophyceae</taxon>
        <taxon>Leptolyngbyales</taxon>
        <taxon>Leptolyngbyaceae</taxon>
        <taxon>Stenomitos</taxon>
    </lineage>
</organism>